<keyword evidence="6" id="KW-0297">G-protein coupled receptor</keyword>
<evidence type="ECO:0000313" key="12">
    <source>
        <dbReference type="EMBL" id="AIX99553.1"/>
    </source>
</evidence>
<sequence>MADPSYPAFPVFVFISFVLVLIPLPWHLQAWNSGTCLYMIWTAVGCLNLFVNSIIWHNNVVDWAPVWCDICPEIATRLIVGVSVAIPAASLCINRRLYKIASCQTATISRAQKRRAVMVGLAIGLGIPALQMALQFIVQGHRYDIWEDIGCYPTTVNTPPAYPLSFVWPNVISLISAIYCILTLREFMKRRAQFSQFLSSSNSSLTVNRYFRLMCLATAELIFNIPISTYGLYLNITMRPIYPWKSWSDIHFDWYTIDTIPAVLWRSSSIMTANLELSRWSVVLCAVVFFGFFGFADEARKHYRAAYWAIAKLFGVVPPSSSLDASLPVFVPRPSRLQSTKRDSLPSLSDRTYYSKSDYSETLNHSPTSPDYKKDLPQTPLTPTTSSSYHSTYDLHDVHVNQNSRSDV</sequence>
<dbReference type="PANTHER" id="PTHR28097:SF1">
    <property type="entry name" value="PHEROMONE A FACTOR RECEPTOR"/>
    <property type="match status" value="1"/>
</dbReference>
<feature type="transmembrane region" description="Helical" evidence="11">
    <location>
        <begin position="166"/>
        <end position="184"/>
    </location>
</feature>
<keyword evidence="8 12" id="KW-0675">Receptor</keyword>
<evidence type="ECO:0000256" key="2">
    <source>
        <dbReference type="ARBA" id="ARBA00011085"/>
    </source>
</evidence>
<comment type="subcellular location">
    <subcellularLocation>
        <location evidence="1">Membrane</location>
        <topology evidence="1">Multi-pass membrane protein</topology>
    </subcellularLocation>
</comment>
<proteinExistence type="inferred from homology"/>
<comment type="similarity">
    <text evidence="2">Belongs to the G-protein coupled receptor 4 family.</text>
</comment>
<dbReference type="InterPro" id="IPR001499">
    <property type="entry name" value="GPCR_STE3"/>
</dbReference>
<dbReference type="InterPro" id="IPR000481">
    <property type="entry name" value="GPCR_Pheromne_B_alpha_rcpt"/>
</dbReference>
<organism evidence="12">
    <name type="scientific">Cyclocybe aegerita</name>
    <name type="common">Black poplar mushroom</name>
    <name type="synonym">Agrocybe aegerita</name>
    <dbReference type="NCBI Taxonomy" id="1973307"/>
    <lineage>
        <taxon>Eukaryota</taxon>
        <taxon>Fungi</taxon>
        <taxon>Dikarya</taxon>
        <taxon>Basidiomycota</taxon>
        <taxon>Agaricomycotina</taxon>
        <taxon>Agaricomycetes</taxon>
        <taxon>Agaricomycetidae</taxon>
        <taxon>Agaricales</taxon>
        <taxon>Agaricineae</taxon>
        <taxon>Bolbitiaceae</taxon>
        <taxon>Cyclocybe</taxon>
    </lineage>
</organism>
<feature type="transmembrane region" description="Helical" evidence="11">
    <location>
        <begin position="277"/>
        <end position="296"/>
    </location>
</feature>
<feature type="transmembrane region" description="Helical" evidence="11">
    <location>
        <begin position="6"/>
        <end position="24"/>
    </location>
</feature>
<keyword evidence="5 11" id="KW-1133">Transmembrane helix</keyword>
<keyword evidence="3" id="KW-0589">Pheromone response</keyword>
<dbReference type="GO" id="GO:0004934">
    <property type="term" value="F:mating-type alpha-factor pheromone receptor activity"/>
    <property type="evidence" value="ECO:0007669"/>
    <property type="project" value="InterPro"/>
</dbReference>
<feature type="transmembrane region" description="Helical" evidence="11">
    <location>
        <begin position="115"/>
        <end position="138"/>
    </location>
</feature>
<dbReference type="PRINTS" id="PR00899">
    <property type="entry name" value="GPCRSTE3"/>
</dbReference>
<protein>
    <submittedName>
        <fullName evidence="12">Pheromone receptor</fullName>
    </submittedName>
</protein>
<dbReference type="Pfam" id="PF02076">
    <property type="entry name" value="STE3"/>
    <property type="match status" value="1"/>
</dbReference>
<keyword evidence="7 11" id="KW-0472">Membrane</keyword>
<feature type="transmembrane region" description="Helical" evidence="11">
    <location>
        <begin position="36"/>
        <end position="55"/>
    </location>
</feature>
<evidence type="ECO:0000256" key="11">
    <source>
        <dbReference type="SAM" id="Phobius"/>
    </source>
</evidence>
<feature type="compositionally biased region" description="Polar residues" evidence="10">
    <location>
        <begin position="358"/>
        <end position="369"/>
    </location>
</feature>
<evidence type="ECO:0000256" key="6">
    <source>
        <dbReference type="ARBA" id="ARBA00023040"/>
    </source>
</evidence>
<reference evidence="12" key="1">
    <citation type="submission" date="2014-02" db="EMBL/GenBank/DDBJ databases">
        <title>Pheromone receptor reveals species-specific and geographic characters.</title>
        <authorList>
            <person name="Chen W."/>
            <person name="Zhao Y."/>
        </authorList>
    </citation>
    <scope>NUCLEOTIDE SEQUENCE</scope>
    <source>
        <strain evidence="12">625</strain>
    </source>
</reference>
<dbReference type="PANTHER" id="PTHR28097">
    <property type="entry name" value="PHEROMONE A FACTOR RECEPTOR"/>
    <property type="match status" value="1"/>
</dbReference>
<accession>A0A1R7SQM8</accession>
<dbReference type="GO" id="GO:0005886">
    <property type="term" value="C:plasma membrane"/>
    <property type="evidence" value="ECO:0007669"/>
    <property type="project" value="TreeGrafter"/>
</dbReference>
<feature type="region of interest" description="Disordered" evidence="10">
    <location>
        <begin position="358"/>
        <end position="408"/>
    </location>
</feature>
<evidence type="ECO:0000256" key="3">
    <source>
        <dbReference type="ARBA" id="ARBA00022507"/>
    </source>
</evidence>
<keyword evidence="9" id="KW-0807">Transducer</keyword>
<evidence type="ECO:0000256" key="8">
    <source>
        <dbReference type="ARBA" id="ARBA00023170"/>
    </source>
</evidence>
<evidence type="ECO:0000256" key="10">
    <source>
        <dbReference type="SAM" id="MobiDB-lite"/>
    </source>
</evidence>
<keyword evidence="4 11" id="KW-0812">Transmembrane</keyword>
<dbReference type="EMBL" id="KJ473846">
    <property type="protein sequence ID" value="AIX99553.1"/>
    <property type="molecule type" value="Genomic_DNA"/>
</dbReference>
<evidence type="ECO:0000256" key="4">
    <source>
        <dbReference type="ARBA" id="ARBA00022692"/>
    </source>
</evidence>
<dbReference type="GO" id="GO:0000750">
    <property type="term" value="P:pheromone-dependent signal transduction involved in conjugation with cellular fusion"/>
    <property type="evidence" value="ECO:0007669"/>
    <property type="project" value="TreeGrafter"/>
</dbReference>
<feature type="compositionally biased region" description="Low complexity" evidence="10">
    <location>
        <begin position="379"/>
        <end position="392"/>
    </location>
</feature>
<evidence type="ECO:0000256" key="9">
    <source>
        <dbReference type="ARBA" id="ARBA00023224"/>
    </source>
</evidence>
<feature type="transmembrane region" description="Helical" evidence="11">
    <location>
        <begin position="75"/>
        <end position="94"/>
    </location>
</feature>
<feature type="transmembrane region" description="Helical" evidence="11">
    <location>
        <begin position="210"/>
        <end position="233"/>
    </location>
</feature>
<evidence type="ECO:0000256" key="5">
    <source>
        <dbReference type="ARBA" id="ARBA00022989"/>
    </source>
</evidence>
<name>A0A1R7SQM8_CYCAE</name>
<dbReference type="AlphaFoldDB" id="A0A1R7SQM8"/>
<evidence type="ECO:0000256" key="7">
    <source>
        <dbReference type="ARBA" id="ARBA00023136"/>
    </source>
</evidence>
<dbReference type="PRINTS" id="PR00901">
    <property type="entry name" value="PHEROMONEBAR"/>
</dbReference>
<evidence type="ECO:0000256" key="1">
    <source>
        <dbReference type="ARBA" id="ARBA00004141"/>
    </source>
</evidence>
<dbReference type="CDD" id="cd14966">
    <property type="entry name" value="7tmD_STE3"/>
    <property type="match status" value="1"/>
</dbReference>